<comment type="caution">
    <text evidence="2">The sequence shown here is derived from an EMBL/GenBank/DDBJ whole genome shotgun (WGS) entry which is preliminary data.</text>
</comment>
<dbReference type="STRING" id="29367.CLPUN_48720"/>
<dbReference type="AlphaFoldDB" id="A0A1S8T302"/>
<evidence type="ECO:0000313" key="3">
    <source>
        <dbReference type="Proteomes" id="UP000190890"/>
    </source>
</evidence>
<dbReference type="EMBL" id="LZZM01000226">
    <property type="protein sequence ID" value="OOM71855.1"/>
    <property type="molecule type" value="Genomic_DNA"/>
</dbReference>
<evidence type="ECO:0000259" key="1">
    <source>
        <dbReference type="Pfam" id="PF12146"/>
    </source>
</evidence>
<accession>A0A1S8T302</accession>
<dbReference type="Pfam" id="PF12146">
    <property type="entry name" value="Hydrolase_4"/>
    <property type="match status" value="1"/>
</dbReference>
<proteinExistence type="predicted"/>
<evidence type="ECO:0000313" key="2">
    <source>
        <dbReference type="EMBL" id="OOM71855.1"/>
    </source>
</evidence>
<name>A0A1S8T302_9CLOT</name>
<dbReference type="InterPro" id="IPR022742">
    <property type="entry name" value="Hydrolase_4"/>
</dbReference>
<sequence length="130" mass="14887">MLGKGPYTSEYKAEKIGTSSIKRYEYSHDITINNEELQRGGASYNWTNEAVKVTKEITKKENVAKVEISVLLFQAGNDTYVKPSGQNKFAEGAKDCKIIKIDNSRHEIYLEIDEIQKPYLKQVLDFYSKI</sequence>
<dbReference type="Proteomes" id="UP000190890">
    <property type="component" value="Unassembled WGS sequence"/>
</dbReference>
<organism evidence="2 3">
    <name type="scientific">Clostridium puniceum</name>
    <dbReference type="NCBI Taxonomy" id="29367"/>
    <lineage>
        <taxon>Bacteria</taxon>
        <taxon>Bacillati</taxon>
        <taxon>Bacillota</taxon>
        <taxon>Clostridia</taxon>
        <taxon>Eubacteriales</taxon>
        <taxon>Clostridiaceae</taxon>
        <taxon>Clostridium</taxon>
    </lineage>
</organism>
<keyword evidence="3" id="KW-1185">Reference proteome</keyword>
<reference evidence="2 3" key="1">
    <citation type="submission" date="2016-05" db="EMBL/GenBank/DDBJ databases">
        <title>Microbial solvent formation.</title>
        <authorList>
            <person name="Poehlein A."/>
            <person name="Montoya Solano J.D."/>
            <person name="Flitsch S."/>
            <person name="Krabben P."/>
            <person name="Duerre P."/>
            <person name="Daniel R."/>
        </authorList>
    </citation>
    <scope>NUCLEOTIDE SEQUENCE [LARGE SCALE GENOMIC DNA]</scope>
    <source>
        <strain evidence="2 3">DSM 2619</strain>
    </source>
</reference>
<dbReference type="Gene3D" id="3.40.50.1820">
    <property type="entry name" value="alpha/beta hydrolase"/>
    <property type="match status" value="1"/>
</dbReference>
<feature type="domain" description="Serine aminopeptidase S33" evidence="1">
    <location>
        <begin position="14"/>
        <end position="112"/>
    </location>
</feature>
<dbReference type="InterPro" id="IPR029058">
    <property type="entry name" value="AB_hydrolase_fold"/>
</dbReference>
<gene>
    <name evidence="2" type="ORF">CLPUN_48720</name>
</gene>
<protein>
    <submittedName>
        <fullName evidence="2">Lysophospholipase L2</fullName>
    </submittedName>
</protein>
<dbReference type="SUPFAM" id="SSF53474">
    <property type="entry name" value="alpha/beta-Hydrolases"/>
    <property type="match status" value="1"/>
</dbReference>